<feature type="compositionally biased region" description="Low complexity" evidence="1">
    <location>
        <begin position="405"/>
        <end position="415"/>
    </location>
</feature>
<evidence type="ECO:0000259" key="2">
    <source>
        <dbReference type="PROSITE" id="PS50812"/>
    </source>
</evidence>
<keyword evidence="4" id="KW-1185">Reference proteome</keyword>
<feature type="region of interest" description="Disordered" evidence="1">
    <location>
        <begin position="1"/>
        <end position="28"/>
    </location>
</feature>
<feature type="region of interest" description="Disordered" evidence="1">
    <location>
        <begin position="190"/>
        <end position="237"/>
    </location>
</feature>
<dbReference type="PROSITE" id="PS50812">
    <property type="entry name" value="PWWP"/>
    <property type="match status" value="1"/>
</dbReference>
<evidence type="ECO:0000256" key="1">
    <source>
        <dbReference type="SAM" id="MobiDB-lite"/>
    </source>
</evidence>
<comment type="caution">
    <text evidence="3">The sequence shown here is derived from an EMBL/GenBank/DDBJ whole genome shotgun (WGS) entry which is preliminary data.</text>
</comment>
<dbReference type="EMBL" id="NIVC01000049">
    <property type="protein sequence ID" value="PAA92532.1"/>
    <property type="molecule type" value="Genomic_DNA"/>
</dbReference>
<dbReference type="InterPro" id="IPR000313">
    <property type="entry name" value="PWWP_dom"/>
</dbReference>
<proteinExistence type="predicted"/>
<dbReference type="SUPFAM" id="SSF63748">
    <property type="entry name" value="Tudor/PWWP/MBT"/>
    <property type="match status" value="1"/>
</dbReference>
<evidence type="ECO:0000313" key="3">
    <source>
        <dbReference type="EMBL" id="PAA92532.1"/>
    </source>
</evidence>
<feature type="region of interest" description="Disordered" evidence="1">
    <location>
        <begin position="398"/>
        <end position="469"/>
    </location>
</feature>
<accession>A0A267H4P3</accession>
<feature type="compositionally biased region" description="Low complexity" evidence="1">
    <location>
        <begin position="145"/>
        <end position="159"/>
    </location>
</feature>
<feature type="compositionally biased region" description="Low complexity" evidence="1">
    <location>
        <begin position="10"/>
        <end position="27"/>
    </location>
</feature>
<feature type="region of interest" description="Disordered" evidence="1">
    <location>
        <begin position="145"/>
        <end position="170"/>
    </location>
</feature>
<dbReference type="Proteomes" id="UP000215902">
    <property type="component" value="Unassembled WGS sequence"/>
</dbReference>
<dbReference type="Pfam" id="PF00855">
    <property type="entry name" value="PWWP"/>
    <property type="match status" value="1"/>
</dbReference>
<name>A0A267H4P3_9PLAT</name>
<protein>
    <recommendedName>
        <fullName evidence="2">PWWP domain-containing protein</fullName>
    </recommendedName>
</protein>
<organism evidence="3 4">
    <name type="scientific">Macrostomum lignano</name>
    <dbReference type="NCBI Taxonomy" id="282301"/>
    <lineage>
        <taxon>Eukaryota</taxon>
        <taxon>Metazoa</taxon>
        <taxon>Spiralia</taxon>
        <taxon>Lophotrochozoa</taxon>
        <taxon>Platyhelminthes</taxon>
        <taxon>Rhabditophora</taxon>
        <taxon>Macrostomorpha</taxon>
        <taxon>Macrostomida</taxon>
        <taxon>Macrostomidae</taxon>
        <taxon>Macrostomum</taxon>
    </lineage>
</organism>
<feature type="compositionally biased region" description="Low complexity" evidence="1">
    <location>
        <begin position="85"/>
        <end position="98"/>
    </location>
</feature>
<dbReference type="STRING" id="282301.A0A267H4P3"/>
<feature type="region of interest" description="Disordered" evidence="1">
    <location>
        <begin position="482"/>
        <end position="504"/>
    </location>
</feature>
<feature type="compositionally biased region" description="Gly residues" evidence="1">
    <location>
        <begin position="62"/>
        <end position="71"/>
    </location>
</feature>
<evidence type="ECO:0000313" key="4">
    <source>
        <dbReference type="Proteomes" id="UP000215902"/>
    </source>
</evidence>
<feature type="compositionally biased region" description="Acidic residues" evidence="1">
    <location>
        <begin position="450"/>
        <end position="459"/>
    </location>
</feature>
<feature type="domain" description="PWWP" evidence="2">
    <location>
        <begin position="264"/>
        <end position="329"/>
    </location>
</feature>
<dbReference type="Gene3D" id="2.30.30.140">
    <property type="match status" value="1"/>
</dbReference>
<reference evidence="3 4" key="1">
    <citation type="submission" date="2017-06" db="EMBL/GenBank/DDBJ databases">
        <title>A platform for efficient transgenesis in Macrostomum lignano, a flatworm model organism for stem cell research.</title>
        <authorList>
            <person name="Berezikov E."/>
        </authorList>
    </citation>
    <scope>NUCLEOTIDE SEQUENCE [LARGE SCALE GENOMIC DNA]</scope>
    <source>
        <strain evidence="3">DV1</strain>
        <tissue evidence="3">Whole organism</tissue>
    </source>
</reference>
<feature type="compositionally biased region" description="Basic residues" evidence="1">
    <location>
        <begin position="199"/>
        <end position="208"/>
    </location>
</feature>
<feature type="non-terminal residue" evidence="3">
    <location>
        <position position="1"/>
    </location>
</feature>
<gene>
    <name evidence="3" type="ORF">BOX15_Mlig002715g2</name>
</gene>
<dbReference type="AlphaFoldDB" id="A0A267H4P3"/>
<sequence length="550" mass="58451">PAKTAWMSRAAAVVTTSSSSSTAANSNITDTKSVASVFEFEPTDSTSSVAVHRHISGCAGSNTGGSAGGSQAGSPLKPKKRWIRESSSSSTTANTEANPVAVGSTTTGSVLPGEQCSASSSSSSRKRGSGFVANESQANLSVAIPSPAVSASSDNNGANSGSGNGGGIRLKFSSRQNGSYAVQMLEDASLAVDEESSRRRSKHKTATKRKSELKQTKQTNQKKKQRKTSSSNETVASEPALTLVPVNKCRIVGDMSNSASLLSVGDVVWAKLTGWPWWPGRVAGLQRQEELAVDEQLPPADQCIACVHWFNWDQVSYLPAERLRLFVDYYGRLFDAKKRGAYKTAVEQAYLIAHAPPGEDDESDQIFQAGDPVKESSSNAAITTTTAAAVVKPVVKAATKKSTKKTSSSPTKSIKLAAGSATEQSRRQQRRPRSGANQSRSRVKVKELDFADLEDEEDDRVQRRQQQAQYISAEGAAAAAAAASDFCSSQHHGEHHQHSGDGEQHHAALPELDQSDLGLAAVDIPTFSDDEDEKPLIIDTEAGKIIEQMS</sequence>
<feature type="region of interest" description="Disordered" evidence="1">
    <location>
        <begin position="56"/>
        <end position="133"/>
    </location>
</feature>
<dbReference type="OrthoDB" id="5964980at2759"/>